<gene>
    <name evidence="15" type="ORF">HHI36_021189</name>
</gene>
<dbReference type="GO" id="GO:0005634">
    <property type="term" value="C:nucleus"/>
    <property type="evidence" value="ECO:0007669"/>
    <property type="project" value="UniProtKB-SubCell"/>
</dbReference>
<dbReference type="FunFam" id="3.30.160.60:FF:000624">
    <property type="entry name" value="zinc finger protein 697"/>
    <property type="match status" value="1"/>
</dbReference>
<evidence type="ECO:0000256" key="4">
    <source>
        <dbReference type="ARBA" id="ARBA00022771"/>
    </source>
</evidence>
<feature type="domain" description="C2H2-type" evidence="13">
    <location>
        <begin position="456"/>
        <end position="483"/>
    </location>
</feature>
<evidence type="ECO:0000256" key="5">
    <source>
        <dbReference type="ARBA" id="ARBA00022833"/>
    </source>
</evidence>
<dbReference type="Proteomes" id="UP001516400">
    <property type="component" value="Unassembled WGS sequence"/>
</dbReference>
<feature type="domain" description="C2H2-type" evidence="13">
    <location>
        <begin position="484"/>
        <end position="511"/>
    </location>
</feature>
<dbReference type="InterPro" id="IPR013087">
    <property type="entry name" value="Znf_C2H2_type"/>
</dbReference>
<name>A0ABD2MW86_9CUCU</name>
<feature type="domain" description="C2H2-type" evidence="13">
    <location>
        <begin position="511"/>
        <end position="538"/>
    </location>
</feature>
<evidence type="ECO:0000256" key="11">
    <source>
        <dbReference type="PROSITE-ProRule" id="PRU01263"/>
    </source>
</evidence>
<dbReference type="Pfam" id="PF07776">
    <property type="entry name" value="zf-AD"/>
    <property type="match status" value="1"/>
</dbReference>
<evidence type="ECO:0000256" key="2">
    <source>
        <dbReference type="ARBA" id="ARBA00022723"/>
    </source>
</evidence>
<dbReference type="InterPro" id="IPR012934">
    <property type="entry name" value="Znf_AD"/>
</dbReference>
<dbReference type="FunFam" id="3.30.160.60:FF:001311">
    <property type="entry name" value="Zinc finger protein 668"/>
    <property type="match status" value="1"/>
</dbReference>
<dbReference type="Gene3D" id="3.40.1800.20">
    <property type="match status" value="1"/>
</dbReference>
<evidence type="ECO:0000256" key="9">
    <source>
        <dbReference type="ARBA" id="ARBA00023242"/>
    </source>
</evidence>
<accession>A0ABD2MW86</accession>
<evidence type="ECO:0000256" key="3">
    <source>
        <dbReference type="ARBA" id="ARBA00022737"/>
    </source>
</evidence>
<dbReference type="SUPFAM" id="SSF57667">
    <property type="entry name" value="beta-beta-alpha zinc fingers"/>
    <property type="match status" value="6"/>
</dbReference>
<keyword evidence="16" id="KW-1185">Reference proteome</keyword>
<keyword evidence="3" id="KW-0677">Repeat</keyword>
<feature type="compositionally biased region" description="Basic and acidic residues" evidence="12">
    <location>
        <begin position="97"/>
        <end position="108"/>
    </location>
</feature>
<evidence type="ECO:0000256" key="8">
    <source>
        <dbReference type="ARBA" id="ARBA00023163"/>
    </source>
</evidence>
<dbReference type="PANTHER" id="PTHR24384:SF189">
    <property type="entry name" value="C2H2-TYPE DOMAIN-CONTAINING PROTEIN-RELATED"/>
    <property type="match status" value="1"/>
</dbReference>
<organism evidence="15 16">
    <name type="scientific">Cryptolaemus montrouzieri</name>
    <dbReference type="NCBI Taxonomy" id="559131"/>
    <lineage>
        <taxon>Eukaryota</taxon>
        <taxon>Metazoa</taxon>
        <taxon>Ecdysozoa</taxon>
        <taxon>Arthropoda</taxon>
        <taxon>Hexapoda</taxon>
        <taxon>Insecta</taxon>
        <taxon>Pterygota</taxon>
        <taxon>Neoptera</taxon>
        <taxon>Endopterygota</taxon>
        <taxon>Coleoptera</taxon>
        <taxon>Polyphaga</taxon>
        <taxon>Cucujiformia</taxon>
        <taxon>Coccinelloidea</taxon>
        <taxon>Coccinellidae</taxon>
        <taxon>Scymninae</taxon>
        <taxon>Scymnini</taxon>
        <taxon>Cryptolaemus</taxon>
    </lineage>
</organism>
<keyword evidence="4 10" id="KW-0863">Zinc-finger</keyword>
<keyword evidence="7" id="KW-0238">DNA-binding</keyword>
<feature type="domain" description="C2H2-type" evidence="13">
    <location>
        <begin position="311"/>
        <end position="338"/>
    </location>
</feature>
<dbReference type="PANTHER" id="PTHR24384">
    <property type="entry name" value="FINGER PUTATIVE TRANSCRIPTION FACTOR FAMILY-RELATED"/>
    <property type="match status" value="1"/>
</dbReference>
<dbReference type="SMART" id="SM00355">
    <property type="entry name" value="ZnF_C2H2"/>
    <property type="match status" value="14"/>
</dbReference>
<feature type="binding site" evidence="11">
    <location>
        <position position="15"/>
    </location>
    <ligand>
        <name>Zn(2+)</name>
        <dbReference type="ChEBI" id="CHEBI:29105"/>
    </ligand>
</feature>
<feature type="compositionally biased region" description="Acidic residues" evidence="12">
    <location>
        <begin position="109"/>
        <end position="123"/>
    </location>
</feature>
<dbReference type="FunFam" id="3.30.160.60:FF:000202">
    <property type="entry name" value="Zinc finger protein 574"/>
    <property type="match status" value="1"/>
</dbReference>
<dbReference type="Gene3D" id="3.30.160.60">
    <property type="entry name" value="Classic Zinc Finger"/>
    <property type="match status" value="8"/>
</dbReference>
<evidence type="ECO:0000256" key="6">
    <source>
        <dbReference type="ARBA" id="ARBA00023015"/>
    </source>
</evidence>
<evidence type="ECO:0000313" key="16">
    <source>
        <dbReference type="Proteomes" id="UP001516400"/>
    </source>
</evidence>
<dbReference type="Pfam" id="PF00096">
    <property type="entry name" value="zf-C2H2"/>
    <property type="match status" value="6"/>
</dbReference>
<feature type="domain" description="C2H2-type" evidence="13">
    <location>
        <begin position="429"/>
        <end position="451"/>
    </location>
</feature>
<evidence type="ECO:0000259" key="14">
    <source>
        <dbReference type="PROSITE" id="PS51915"/>
    </source>
</evidence>
<dbReference type="InterPro" id="IPR036236">
    <property type="entry name" value="Znf_C2H2_sf"/>
</dbReference>
<feature type="domain" description="C2H2-type" evidence="13">
    <location>
        <begin position="567"/>
        <end position="594"/>
    </location>
</feature>
<feature type="binding site" evidence="11">
    <location>
        <position position="12"/>
    </location>
    <ligand>
        <name>Zn(2+)</name>
        <dbReference type="ChEBI" id="CHEBI:29105"/>
    </ligand>
</feature>
<evidence type="ECO:0000256" key="10">
    <source>
        <dbReference type="PROSITE-ProRule" id="PRU00042"/>
    </source>
</evidence>
<comment type="subcellular location">
    <subcellularLocation>
        <location evidence="1">Nucleus</location>
    </subcellularLocation>
</comment>
<comment type="caution">
    <text evidence="15">The sequence shown here is derived from an EMBL/GenBank/DDBJ whole genome shotgun (WGS) entry which is preliminary data.</text>
</comment>
<protein>
    <submittedName>
        <fullName evidence="15">Uncharacterized protein</fullName>
    </submittedName>
</protein>
<feature type="binding site" evidence="11">
    <location>
        <position position="60"/>
    </location>
    <ligand>
        <name>Zn(2+)</name>
        <dbReference type="ChEBI" id="CHEBI:29105"/>
    </ligand>
</feature>
<dbReference type="EMBL" id="JABFTP020000042">
    <property type="protein sequence ID" value="KAL3270661.1"/>
    <property type="molecule type" value="Genomic_DNA"/>
</dbReference>
<feature type="domain" description="C2H2-type" evidence="13">
    <location>
        <begin position="336"/>
        <end position="364"/>
    </location>
</feature>
<dbReference type="FunFam" id="3.30.160.60:FF:000100">
    <property type="entry name" value="Zinc finger 45-like"/>
    <property type="match status" value="1"/>
</dbReference>
<feature type="domain" description="C2H2-type" evidence="13">
    <location>
        <begin position="539"/>
        <end position="566"/>
    </location>
</feature>
<reference evidence="15 16" key="1">
    <citation type="journal article" date="2021" name="BMC Biol.">
        <title>Horizontally acquired antibacterial genes associated with adaptive radiation of ladybird beetles.</title>
        <authorList>
            <person name="Li H.S."/>
            <person name="Tang X.F."/>
            <person name="Huang Y.H."/>
            <person name="Xu Z.Y."/>
            <person name="Chen M.L."/>
            <person name="Du X.Y."/>
            <person name="Qiu B.Y."/>
            <person name="Chen P.T."/>
            <person name="Zhang W."/>
            <person name="Slipinski A."/>
            <person name="Escalona H.E."/>
            <person name="Waterhouse R.M."/>
            <person name="Zwick A."/>
            <person name="Pang H."/>
        </authorList>
    </citation>
    <scope>NUCLEOTIDE SEQUENCE [LARGE SCALE GENOMIC DNA]</scope>
    <source>
        <strain evidence="15">SYSU2018</strain>
    </source>
</reference>
<dbReference type="GO" id="GO:0003677">
    <property type="term" value="F:DNA binding"/>
    <property type="evidence" value="ECO:0007669"/>
    <property type="project" value="UniProtKB-KW"/>
</dbReference>
<dbReference type="Pfam" id="PF13894">
    <property type="entry name" value="zf-C2H2_4"/>
    <property type="match status" value="1"/>
</dbReference>
<dbReference type="FunFam" id="3.30.160.60:FF:001009">
    <property type="entry name" value="Zinc finger protein 26"/>
    <property type="match status" value="1"/>
</dbReference>
<proteinExistence type="predicted"/>
<evidence type="ECO:0000256" key="1">
    <source>
        <dbReference type="ARBA" id="ARBA00004123"/>
    </source>
</evidence>
<dbReference type="PROSITE" id="PS51915">
    <property type="entry name" value="ZAD"/>
    <property type="match status" value="1"/>
</dbReference>
<evidence type="ECO:0000256" key="12">
    <source>
        <dbReference type="SAM" id="MobiDB-lite"/>
    </source>
</evidence>
<keyword evidence="5 11" id="KW-0862">Zinc</keyword>
<keyword evidence="9" id="KW-0539">Nucleus</keyword>
<dbReference type="AlphaFoldDB" id="A0ABD2MW86"/>
<feature type="binding site" evidence="11">
    <location>
        <position position="63"/>
    </location>
    <ligand>
        <name>Zn(2+)</name>
        <dbReference type="ChEBI" id="CHEBI:29105"/>
    </ligand>
</feature>
<keyword evidence="2 11" id="KW-0479">Metal-binding</keyword>
<dbReference type="Pfam" id="PF13912">
    <property type="entry name" value="zf-C2H2_6"/>
    <property type="match status" value="1"/>
</dbReference>
<evidence type="ECO:0000259" key="13">
    <source>
        <dbReference type="PROSITE" id="PS50157"/>
    </source>
</evidence>
<sequence>METSLKDLKRLCRACLSDNNEMVALDTTNEESTSIMDMFTHITSIKLEESLKDFYPPNICIKCSKSIIDSFNFKKTCIESNRSIEERIRLIQAEPPTVEKEEIDIKPDENEDGDGSDINDDIPYDVQNPATPSGSDFSSSSDSEFEVEVKKKKPRKIRTQKEVKEKKKVKSKKFDTKSVLEAIAEFRENHRHKYLKTCMFCQLETVSYIALATHIANFHKEYKGKWCFMCSQVVDDLEEHRKIHTDMENVVCKFCSRTAKPSGYVSHLKTHLASKPFQCSYCQRGFMRMDSLKTHLKAHANERPNLDERPHKCPNCGAAFADPTLLGWHAAKHGSFKCDTCSKRFKYKKRLKDHECVKHEEDGEGPHLNKQETIENEMDMLHDFEDYLIPTDEKVSLPNFCHPCNRKVKDLLIHTQLYHSSTSDNPNEFQCFVCKKTYDTKSKLRNHFRTHEEKLYNCKQCNKKFKSPSQLRLHEQIHTTDRPFICNVCGKAFGRGSTLKTHMIGHSEKPEVCELCGKRFCRPAELKLHMTKHAGIKPYLCPECGKSFSQKSHLTEHAKSHSEERPHQCPYCEKAFKSKSILTGHVKIHKGEKAYKCMECGYGAYTQFRLSQHILRQHEKSDGTVDVHGNTHVCVICKLSFPKIYKLNVHMASAHKVVFKTEMK</sequence>
<dbReference type="GO" id="GO:0048598">
    <property type="term" value="P:embryonic morphogenesis"/>
    <property type="evidence" value="ECO:0007669"/>
    <property type="project" value="UniProtKB-ARBA"/>
</dbReference>
<dbReference type="PROSITE" id="PS50157">
    <property type="entry name" value="ZINC_FINGER_C2H2_2"/>
    <property type="match status" value="9"/>
</dbReference>
<evidence type="ECO:0000313" key="15">
    <source>
        <dbReference type="EMBL" id="KAL3270661.1"/>
    </source>
</evidence>
<dbReference type="SMART" id="SM00868">
    <property type="entry name" value="zf-AD"/>
    <property type="match status" value="1"/>
</dbReference>
<dbReference type="GO" id="GO:0008270">
    <property type="term" value="F:zinc ion binding"/>
    <property type="evidence" value="ECO:0007669"/>
    <property type="project" value="UniProtKB-UniRule"/>
</dbReference>
<feature type="domain" description="C2H2-type" evidence="13">
    <location>
        <begin position="277"/>
        <end position="304"/>
    </location>
</feature>
<dbReference type="InterPro" id="IPR050752">
    <property type="entry name" value="C2H2-ZF_domain"/>
</dbReference>
<evidence type="ECO:0000256" key="7">
    <source>
        <dbReference type="ARBA" id="ARBA00023125"/>
    </source>
</evidence>
<feature type="region of interest" description="Disordered" evidence="12">
    <location>
        <begin position="90"/>
        <end position="153"/>
    </location>
</feature>
<dbReference type="SUPFAM" id="SSF57716">
    <property type="entry name" value="Glucocorticoid receptor-like (DNA-binding domain)"/>
    <property type="match status" value="1"/>
</dbReference>
<feature type="domain" description="ZAD" evidence="14">
    <location>
        <begin position="10"/>
        <end position="87"/>
    </location>
</feature>
<dbReference type="PROSITE" id="PS00028">
    <property type="entry name" value="ZINC_FINGER_C2H2_1"/>
    <property type="match status" value="9"/>
</dbReference>
<keyword evidence="8" id="KW-0804">Transcription</keyword>
<keyword evidence="6" id="KW-0805">Transcription regulation</keyword>